<feature type="transmembrane region" description="Helical" evidence="6">
    <location>
        <begin position="31"/>
        <end position="51"/>
    </location>
</feature>
<feature type="domain" description="Cytochrome b561 bacterial/Ni-hydrogenase" evidence="7">
    <location>
        <begin position="1"/>
        <end position="157"/>
    </location>
</feature>
<dbReference type="Proteomes" id="UP000295382">
    <property type="component" value="Unassembled WGS sequence"/>
</dbReference>
<reference evidence="8 9" key="1">
    <citation type="submission" date="2019-03" db="EMBL/GenBank/DDBJ databases">
        <title>Genomic Encyclopedia of Type Strains, Phase IV (KMG-IV): sequencing the most valuable type-strain genomes for metagenomic binning, comparative biology and taxonomic classification.</title>
        <authorList>
            <person name="Goeker M."/>
        </authorList>
    </citation>
    <scope>NUCLEOTIDE SEQUENCE [LARGE SCALE GENOMIC DNA]</scope>
    <source>
        <strain evidence="8 9">DSM 7445</strain>
    </source>
</reference>
<name>A0A4R3HUA9_PAULE</name>
<dbReference type="AlphaFoldDB" id="A0A4R3HUA9"/>
<protein>
    <submittedName>
        <fullName evidence="8">Cytochrome b</fullName>
    </submittedName>
</protein>
<proteinExistence type="predicted"/>
<sequence>MRLLHWTLVITVAAAWITSDRISPLHEYLGYGAGAAALTRFIWGFAGSAYARFSQFVRSPGPTWRYLREVAAGKAPRYLGHNPLGGWMVVALLSCVGALVFTGWLYTTDMFWGYGWLASLHGWLGWLLLILIAFHVAGVVFTSFQHRENLVAAMFSGKKMPPEADDIS</sequence>
<gene>
    <name evidence="8" type="ORF">EDC30_108137</name>
</gene>
<dbReference type="GO" id="GO:0005886">
    <property type="term" value="C:plasma membrane"/>
    <property type="evidence" value="ECO:0007669"/>
    <property type="project" value="UniProtKB-SubCell"/>
</dbReference>
<comment type="subcellular location">
    <subcellularLocation>
        <location evidence="1">Cell membrane</location>
        <topology evidence="1">Multi-pass membrane protein</topology>
    </subcellularLocation>
</comment>
<dbReference type="Pfam" id="PF01292">
    <property type="entry name" value="Ni_hydr_CYTB"/>
    <property type="match status" value="1"/>
</dbReference>
<feature type="transmembrane region" description="Helical" evidence="6">
    <location>
        <begin position="84"/>
        <end position="106"/>
    </location>
</feature>
<keyword evidence="5 6" id="KW-0472">Membrane</keyword>
<dbReference type="GO" id="GO:0020037">
    <property type="term" value="F:heme binding"/>
    <property type="evidence" value="ECO:0007669"/>
    <property type="project" value="TreeGrafter"/>
</dbReference>
<keyword evidence="3 6" id="KW-0812">Transmembrane</keyword>
<evidence type="ECO:0000256" key="2">
    <source>
        <dbReference type="ARBA" id="ARBA00022475"/>
    </source>
</evidence>
<evidence type="ECO:0000256" key="3">
    <source>
        <dbReference type="ARBA" id="ARBA00022692"/>
    </source>
</evidence>
<dbReference type="SUPFAM" id="SSF81342">
    <property type="entry name" value="Transmembrane di-heme cytochromes"/>
    <property type="match status" value="1"/>
</dbReference>
<dbReference type="RefSeq" id="WP_243656781.1">
    <property type="nucleotide sequence ID" value="NZ_SLZQ01000008.1"/>
</dbReference>
<evidence type="ECO:0000259" key="7">
    <source>
        <dbReference type="Pfam" id="PF01292"/>
    </source>
</evidence>
<dbReference type="InterPro" id="IPR016174">
    <property type="entry name" value="Di-haem_cyt_TM"/>
</dbReference>
<evidence type="ECO:0000256" key="4">
    <source>
        <dbReference type="ARBA" id="ARBA00022989"/>
    </source>
</evidence>
<comment type="caution">
    <text evidence="8">The sequence shown here is derived from an EMBL/GenBank/DDBJ whole genome shotgun (WGS) entry which is preliminary data.</text>
</comment>
<evidence type="ECO:0000256" key="1">
    <source>
        <dbReference type="ARBA" id="ARBA00004651"/>
    </source>
</evidence>
<dbReference type="PANTHER" id="PTHR30485:SF2">
    <property type="entry name" value="BLL0597 PROTEIN"/>
    <property type="match status" value="1"/>
</dbReference>
<keyword evidence="4 6" id="KW-1133">Transmembrane helix</keyword>
<dbReference type="EMBL" id="SLZQ01000008">
    <property type="protein sequence ID" value="TCS36073.1"/>
    <property type="molecule type" value="Genomic_DNA"/>
</dbReference>
<dbReference type="InterPro" id="IPR051542">
    <property type="entry name" value="Hydrogenase_cytochrome"/>
</dbReference>
<dbReference type="InterPro" id="IPR011577">
    <property type="entry name" value="Cyt_b561_bac/Ni-Hgenase"/>
</dbReference>
<accession>A0A4R3HUA9</accession>
<dbReference type="PANTHER" id="PTHR30485">
    <property type="entry name" value="NI/FE-HYDROGENASE 1 B-TYPE CYTOCHROME SUBUNIT"/>
    <property type="match status" value="1"/>
</dbReference>
<keyword evidence="2" id="KW-1003">Cell membrane</keyword>
<dbReference type="GO" id="GO:0009055">
    <property type="term" value="F:electron transfer activity"/>
    <property type="evidence" value="ECO:0007669"/>
    <property type="project" value="InterPro"/>
</dbReference>
<organism evidence="8 9">
    <name type="scientific">Paucimonas lemoignei</name>
    <name type="common">Pseudomonas lemoignei</name>
    <dbReference type="NCBI Taxonomy" id="29443"/>
    <lineage>
        <taxon>Bacteria</taxon>
        <taxon>Pseudomonadati</taxon>
        <taxon>Pseudomonadota</taxon>
        <taxon>Betaproteobacteria</taxon>
        <taxon>Burkholderiales</taxon>
        <taxon>Burkholderiaceae</taxon>
        <taxon>Paucimonas</taxon>
    </lineage>
</organism>
<evidence type="ECO:0000256" key="5">
    <source>
        <dbReference type="ARBA" id="ARBA00023136"/>
    </source>
</evidence>
<evidence type="ECO:0000313" key="8">
    <source>
        <dbReference type="EMBL" id="TCS36073.1"/>
    </source>
</evidence>
<keyword evidence="9" id="KW-1185">Reference proteome</keyword>
<dbReference type="Gene3D" id="1.20.950.20">
    <property type="entry name" value="Transmembrane di-heme cytochromes, Chain C"/>
    <property type="match status" value="1"/>
</dbReference>
<dbReference type="GO" id="GO:0022904">
    <property type="term" value="P:respiratory electron transport chain"/>
    <property type="evidence" value="ECO:0007669"/>
    <property type="project" value="InterPro"/>
</dbReference>
<evidence type="ECO:0000256" key="6">
    <source>
        <dbReference type="SAM" id="Phobius"/>
    </source>
</evidence>
<evidence type="ECO:0000313" key="9">
    <source>
        <dbReference type="Proteomes" id="UP000295382"/>
    </source>
</evidence>
<feature type="transmembrane region" description="Helical" evidence="6">
    <location>
        <begin position="126"/>
        <end position="144"/>
    </location>
</feature>